<evidence type="ECO:0000259" key="4">
    <source>
        <dbReference type="PROSITE" id="PS51471"/>
    </source>
</evidence>
<dbReference type="SUPFAM" id="SSF51197">
    <property type="entry name" value="Clavaminate synthase-like"/>
    <property type="match status" value="1"/>
</dbReference>
<gene>
    <name evidence="5" type="ORF">Pma05_10520</name>
</gene>
<evidence type="ECO:0000256" key="1">
    <source>
        <dbReference type="ARBA" id="ARBA00004792"/>
    </source>
</evidence>
<keyword evidence="6" id="KW-1185">Reference proteome</keyword>
<sequence>MTLTEVDYRAPGAGPEFDRSLRRTGFAVLRNPPIDPTLVPTIYHEWLAFLDSDAKLAYAMDSGRVDGYLAPPPPGPINRDRKELFHIYRDGRYPAEVSPAGMRYFRQAHELARTLLGWLDLHGDPQVTRRFPMPTAGMIDGSEATVLRVQRYLPQPAGTPGGVPRALAHTDINLVTLLPTPSRPGLQILVDDEWTDVCAEPGSLVVQVGEMLEAVSGGAYPAALHQVMPEPSGAGDSRISMPLFVHPADHVRILPDRTAGQFRHDRLAELRAQNWVAVAGGSAATAA</sequence>
<keyword evidence="3" id="KW-0479">Metal-binding</keyword>
<proteinExistence type="inferred from homology"/>
<comment type="pathway">
    <text evidence="1">Antibiotic biosynthesis.</text>
</comment>
<keyword evidence="3" id="KW-0560">Oxidoreductase</keyword>
<dbReference type="PROSITE" id="PS51471">
    <property type="entry name" value="FE2OG_OXY"/>
    <property type="match status" value="1"/>
</dbReference>
<name>A0ABQ4EIB4_9ACTN</name>
<evidence type="ECO:0000313" key="5">
    <source>
        <dbReference type="EMBL" id="GIG94479.1"/>
    </source>
</evidence>
<comment type="similarity">
    <text evidence="3">Belongs to the iron/ascorbate-dependent oxidoreductase family.</text>
</comment>
<keyword evidence="3" id="KW-0408">Iron</keyword>
<dbReference type="InterPro" id="IPR044861">
    <property type="entry name" value="IPNS-like_FE2OG_OXY"/>
</dbReference>
<dbReference type="InterPro" id="IPR027443">
    <property type="entry name" value="IPNS-like_sf"/>
</dbReference>
<organism evidence="5 6">
    <name type="scientific">Plantactinospora mayteni</name>
    <dbReference type="NCBI Taxonomy" id="566021"/>
    <lineage>
        <taxon>Bacteria</taxon>
        <taxon>Bacillati</taxon>
        <taxon>Actinomycetota</taxon>
        <taxon>Actinomycetes</taxon>
        <taxon>Micromonosporales</taxon>
        <taxon>Micromonosporaceae</taxon>
        <taxon>Plantactinospora</taxon>
    </lineage>
</organism>
<evidence type="ECO:0000313" key="6">
    <source>
        <dbReference type="Proteomes" id="UP000621500"/>
    </source>
</evidence>
<dbReference type="InterPro" id="IPR005123">
    <property type="entry name" value="Oxoglu/Fe-dep_dioxygenase_dom"/>
</dbReference>
<evidence type="ECO:0000256" key="2">
    <source>
        <dbReference type="ARBA" id="ARBA00023194"/>
    </source>
</evidence>
<feature type="domain" description="Fe2OG dioxygenase" evidence="4">
    <location>
        <begin position="143"/>
        <end position="247"/>
    </location>
</feature>
<dbReference type="Pfam" id="PF03171">
    <property type="entry name" value="2OG-FeII_Oxy"/>
    <property type="match status" value="1"/>
</dbReference>
<dbReference type="InterPro" id="IPR050231">
    <property type="entry name" value="Iron_ascorbate_oxido_reductase"/>
</dbReference>
<comment type="caution">
    <text evidence="5">The sequence shown here is derived from an EMBL/GenBank/DDBJ whole genome shotgun (WGS) entry which is preliminary data.</text>
</comment>
<reference evidence="5 6" key="1">
    <citation type="submission" date="2021-01" db="EMBL/GenBank/DDBJ databases">
        <title>Whole genome shotgun sequence of Plantactinospora mayteni NBRC 109088.</title>
        <authorList>
            <person name="Komaki H."/>
            <person name="Tamura T."/>
        </authorList>
    </citation>
    <scope>NUCLEOTIDE SEQUENCE [LARGE SCALE GENOMIC DNA]</scope>
    <source>
        <strain evidence="5 6">NBRC 109088</strain>
    </source>
</reference>
<accession>A0ABQ4EIB4</accession>
<dbReference type="RefSeq" id="WP_203856104.1">
    <property type="nucleotide sequence ID" value="NZ_BAAAZQ010000002.1"/>
</dbReference>
<evidence type="ECO:0000256" key="3">
    <source>
        <dbReference type="RuleBase" id="RU003682"/>
    </source>
</evidence>
<dbReference type="EMBL" id="BONX01000004">
    <property type="protein sequence ID" value="GIG94479.1"/>
    <property type="molecule type" value="Genomic_DNA"/>
</dbReference>
<protein>
    <submittedName>
        <fullName evidence="5">2OG-Fe(II) oxygenase</fullName>
    </submittedName>
</protein>
<dbReference type="PANTHER" id="PTHR47990">
    <property type="entry name" value="2-OXOGLUTARATE (2OG) AND FE(II)-DEPENDENT OXYGENASE SUPERFAMILY PROTEIN-RELATED"/>
    <property type="match status" value="1"/>
</dbReference>
<dbReference type="Proteomes" id="UP000621500">
    <property type="component" value="Unassembled WGS sequence"/>
</dbReference>
<keyword evidence="2" id="KW-0045">Antibiotic biosynthesis</keyword>
<dbReference type="Gene3D" id="2.60.120.330">
    <property type="entry name" value="B-lactam Antibiotic, Isopenicillin N Synthase, Chain"/>
    <property type="match status" value="1"/>
</dbReference>